<dbReference type="AlphaFoldDB" id="A0A0A2VTA9"/>
<sequence>MNDAGHNFDVTQSKALEAAVAEFPLSLHLASPRMLIRSGLEACSPTAVNYRTTWWKRASIVAAKVSLKHWTAAARKPLDCSLLQTTRAGMAIPTNYLDWICDGQNLRTAFDCSDTALASTKCGSQPCKAGSITKPETSNVNLCVTVEILFIGNGHVAGVFVLIFCPRCLPSSTPLPSSNSNQPPSVKQREFIVKASSFFAHYAPKNKTR</sequence>
<reference evidence="1 2" key="1">
    <citation type="submission" date="2012-10" db="EMBL/GenBank/DDBJ databases">
        <title>Genome sequencing and analysis of entomopathogenic fungi Beauveria bassiana D1-5.</title>
        <authorList>
            <person name="Li Q."/>
            <person name="Wang L."/>
            <person name="Zhang Z."/>
            <person name="Wang Q."/>
            <person name="Ren J."/>
            <person name="Wang M."/>
            <person name="Xu W."/>
            <person name="Wang J."/>
            <person name="Lu Y."/>
            <person name="Du Q."/>
            <person name="Sun Z."/>
        </authorList>
    </citation>
    <scope>NUCLEOTIDE SEQUENCE [LARGE SCALE GENOMIC DNA]</scope>
    <source>
        <strain evidence="1 2">D1-5</strain>
    </source>
</reference>
<accession>A0A0A2VTA9</accession>
<evidence type="ECO:0000313" key="1">
    <source>
        <dbReference type="EMBL" id="KGQ10858.1"/>
    </source>
</evidence>
<name>A0A0A2VTA9_BEABA</name>
<dbReference type="Proteomes" id="UP000030106">
    <property type="component" value="Unassembled WGS sequence"/>
</dbReference>
<evidence type="ECO:0000313" key="2">
    <source>
        <dbReference type="Proteomes" id="UP000030106"/>
    </source>
</evidence>
<gene>
    <name evidence="1" type="ORF">BBAD15_g3793</name>
</gene>
<dbReference type="EMBL" id="ANFO01000268">
    <property type="protein sequence ID" value="KGQ10858.1"/>
    <property type="molecule type" value="Genomic_DNA"/>
</dbReference>
<organism evidence="1 2">
    <name type="scientific">Beauveria bassiana D1-5</name>
    <dbReference type="NCBI Taxonomy" id="1245745"/>
    <lineage>
        <taxon>Eukaryota</taxon>
        <taxon>Fungi</taxon>
        <taxon>Dikarya</taxon>
        <taxon>Ascomycota</taxon>
        <taxon>Pezizomycotina</taxon>
        <taxon>Sordariomycetes</taxon>
        <taxon>Hypocreomycetidae</taxon>
        <taxon>Hypocreales</taxon>
        <taxon>Cordycipitaceae</taxon>
        <taxon>Beauveria</taxon>
    </lineage>
</organism>
<comment type="caution">
    <text evidence="1">The sequence shown here is derived from an EMBL/GenBank/DDBJ whole genome shotgun (WGS) entry which is preliminary data.</text>
</comment>
<protein>
    <submittedName>
        <fullName evidence="1">Uncharacterized protein</fullName>
    </submittedName>
</protein>
<proteinExistence type="predicted"/>
<dbReference type="HOGENOM" id="CLU_1315196_0_0_1"/>